<gene>
    <name evidence="1" type="ORF">SAMN05428998_12420</name>
</gene>
<name>A0A1Y6CFN6_9PROT</name>
<dbReference type="Pfam" id="PF05258">
    <property type="entry name" value="DciA"/>
    <property type="match status" value="1"/>
</dbReference>
<protein>
    <recommendedName>
        <fullName evidence="3">DUF721 domain-containing protein</fullName>
    </recommendedName>
</protein>
<dbReference type="Proteomes" id="UP000192917">
    <property type="component" value="Unassembled WGS sequence"/>
</dbReference>
<dbReference type="AlphaFoldDB" id="A0A1Y6CFN6"/>
<sequence>MRKDDDETRGRGLRALGVMVPGLTRPLMARRSRAEATLILDWPQIAGPLVSARSRPLRLAFPNPAERRDGVLTLTVEPSFALDLQHLTGPLVERINGHFGYRLLAGVKLVQAPLPRTAAPAATPRRAPLSAAESARVAARTAAVEDPELRQVLERLGAAVYADRSE</sequence>
<dbReference type="InterPro" id="IPR007922">
    <property type="entry name" value="DciA-like"/>
</dbReference>
<accession>A0A1Y6CFN6</accession>
<dbReference type="EMBL" id="FWZX01000024">
    <property type="protein sequence ID" value="SMF62472.1"/>
    <property type="molecule type" value="Genomic_DNA"/>
</dbReference>
<proteinExistence type="predicted"/>
<reference evidence="1 2" key="1">
    <citation type="submission" date="2017-04" db="EMBL/GenBank/DDBJ databases">
        <authorList>
            <person name="Afonso C.L."/>
            <person name="Miller P.J."/>
            <person name="Scott M.A."/>
            <person name="Spackman E."/>
            <person name="Goraichik I."/>
            <person name="Dimitrov K.M."/>
            <person name="Suarez D.L."/>
            <person name="Swayne D.E."/>
        </authorList>
    </citation>
    <scope>NUCLEOTIDE SEQUENCE [LARGE SCALE GENOMIC DNA]</scope>
    <source>
        <strain evidence="1 2">USBA 355</strain>
    </source>
</reference>
<keyword evidence="2" id="KW-1185">Reference proteome</keyword>
<dbReference type="InterPro" id="IPR010593">
    <property type="entry name" value="DUF1159"/>
</dbReference>
<evidence type="ECO:0008006" key="3">
    <source>
        <dbReference type="Google" id="ProtNLM"/>
    </source>
</evidence>
<dbReference type="STRING" id="560819.SAMN05428998_12420"/>
<dbReference type="PIRSF" id="PIRSF032064">
    <property type="entry name" value="UCP032064"/>
    <property type="match status" value="1"/>
</dbReference>
<evidence type="ECO:0000313" key="1">
    <source>
        <dbReference type="EMBL" id="SMF62472.1"/>
    </source>
</evidence>
<evidence type="ECO:0000313" key="2">
    <source>
        <dbReference type="Proteomes" id="UP000192917"/>
    </source>
</evidence>
<dbReference type="RefSeq" id="WP_085125077.1">
    <property type="nucleotide sequence ID" value="NZ_FWZX01000024.1"/>
</dbReference>
<organism evidence="1 2">
    <name type="scientific">Tistlia consotensis USBA 355</name>
    <dbReference type="NCBI Taxonomy" id="560819"/>
    <lineage>
        <taxon>Bacteria</taxon>
        <taxon>Pseudomonadati</taxon>
        <taxon>Pseudomonadota</taxon>
        <taxon>Alphaproteobacteria</taxon>
        <taxon>Rhodospirillales</taxon>
        <taxon>Rhodovibrionaceae</taxon>
        <taxon>Tistlia</taxon>
    </lineage>
</organism>